<gene>
    <name evidence="9" type="ORF">C8P67_103135</name>
</gene>
<feature type="transmembrane region" description="Helical" evidence="7">
    <location>
        <begin position="377"/>
        <end position="397"/>
    </location>
</feature>
<feature type="transmembrane region" description="Helical" evidence="7">
    <location>
        <begin position="321"/>
        <end position="338"/>
    </location>
</feature>
<feature type="transmembrane region" description="Helical" evidence="7">
    <location>
        <begin position="206"/>
        <end position="226"/>
    </location>
</feature>
<dbReference type="GO" id="GO:0022857">
    <property type="term" value="F:transmembrane transporter activity"/>
    <property type="evidence" value="ECO:0007669"/>
    <property type="project" value="InterPro"/>
</dbReference>
<feature type="transmembrane region" description="Helical" evidence="7">
    <location>
        <begin position="53"/>
        <end position="73"/>
    </location>
</feature>
<evidence type="ECO:0000256" key="6">
    <source>
        <dbReference type="ARBA" id="ARBA00023136"/>
    </source>
</evidence>
<dbReference type="InterPro" id="IPR011701">
    <property type="entry name" value="MFS"/>
</dbReference>
<feature type="transmembrane region" description="Helical" evidence="7">
    <location>
        <begin position="253"/>
        <end position="271"/>
    </location>
</feature>
<keyword evidence="10" id="KW-1185">Reference proteome</keyword>
<dbReference type="Proteomes" id="UP000257136">
    <property type="component" value="Unassembled WGS sequence"/>
</dbReference>
<dbReference type="PROSITE" id="PS50850">
    <property type="entry name" value="MFS"/>
    <property type="match status" value="1"/>
</dbReference>
<evidence type="ECO:0000259" key="8">
    <source>
        <dbReference type="PROSITE" id="PS50850"/>
    </source>
</evidence>
<dbReference type="GO" id="GO:0005886">
    <property type="term" value="C:plasma membrane"/>
    <property type="evidence" value="ECO:0007669"/>
    <property type="project" value="UniProtKB-SubCell"/>
</dbReference>
<keyword evidence="4 7" id="KW-0812">Transmembrane</keyword>
<dbReference type="AlphaFoldDB" id="A0A3E0ER08"/>
<evidence type="ECO:0000313" key="9">
    <source>
        <dbReference type="EMBL" id="REH00161.1"/>
    </source>
</evidence>
<dbReference type="EMBL" id="QUNI01000003">
    <property type="protein sequence ID" value="REH00161.1"/>
    <property type="molecule type" value="Genomic_DNA"/>
</dbReference>
<sequence>MNVYKMFCFLTVYLLLNSKNNILLPLTTNFLPQKKLIMIKKYFDNFKGFPKEVWILTLITFINRAGTMVIPFLSKYMKENLEFTYSQIGWVMVFFGIGSIIGTWLSGKLSDKIGFYKVMVFSLFASGIVFILLQYATTFEELCVGILILTTIADMFRPAMLVCLKTFTEKEDRARAYSLTRAAINLGFLFGPVLGGLIIMQMGYEYIFYVDGITCIMAIIVFVLFVKEKKLPIKVRKESKEKVKVSVMKDRPFMLHLVICLITGILFFQIFTTLPLYHKERFNMTEFDSGLLLSLNGLLILLFELPIVNYVSRNKINNHKVISFGLLLMATSFLLLLLPFEVVLIPMMFFMTCGVMLTFPFANSFAMDRSHMQEGKYMAAFTMSYSFAHILSAKTGMEIIQNSGYESNWVFMTCLGVVGTLLVFRLSKMVEKEELKDPAMVTVEVNDRK</sequence>
<evidence type="ECO:0000256" key="2">
    <source>
        <dbReference type="ARBA" id="ARBA00022448"/>
    </source>
</evidence>
<reference evidence="9 10" key="1">
    <citation type="submission" date="2018-08" db="EMBL/GenBank/DDBJ databases">
        <title>Genomic Encyclopedia of Archaeal and Bacterial Type Strains, Phase II (KMG-II): from individual species to whole genera.</title>
        <authorList>
            <person name="Goeker M."/>
        </authorList>
    </citation>
    <scope>NUCLEOTIDE SEQUENCE [LARGE SCALE GENOMIC DNA]</scope>
    <source>
        <strain evidence="9 10">DSM 100880</strain>
    </source>
</reference>
<evidence type="ECO:0000256" key="5">
    <source>
        <dbReference type="ARBA" id="ARBA00022989"/>
    </source>
</evidence>
<keyword evidence="3" id="KW-1003">Cell membrane</keyword>
<dbReference type="PANTHER" id="PTHR23517">
    <property type="entry name" value="RESISTANCE PROTEIN MDTM, PUTATIVE-RELATED-RELATED"/>
    <property type="match status" value="1"/>
</dbReference>
<dbReference type="InterPro" id="IPR050171">
    <property type="entry name" value="MFS_Transporters"/>
</dbReference>
<keyword evidence="6 7" id="KW-0472">Membrane</keyword>
<feature type="domain" description="Major facilitator superfamily (MFS) profile" evidence="8">
    <location>
        <begin position="52"/>
        <end position="431"/>
    </location>
</feature>
<feature type="transmembrane region" description="Helical" evidence="7">
    <location>
        <begin position="344"/>
        <end position="365"/>
    </location>
</feature>
<dbReference type="InterPro" id="IPR020846">
    <property type="entry name" value="MFS_dom"/>
</dbReference>
<evidence type="ECO:0000256" key="7">
    <source>
        <dbReference type="SAM" id="Phobius"/>
    </source>
</evidence>
<comment type="subcellular location">
    <subcellularLocation>
        <location evidence="1">Cell membrane</location>
        <topology evidence="1">Multi-pass membrane protein</topology>
    </subcellularLocation>
</comment>
<evidence type="ECO:0000256" key="1">
    <source>
        <dbReference type="ARBA" id="ARBA00004651"/>
    </source>
</evidence>
<feature type="transmembrane region" description="Helical" evidence="7">
    <location>
        <begin position="118"/>
        <end position="136"/>
    </location>
</feature>
<dbReference type="Gene3D" id="1.20.1250.20">
    <property type="entry name" value="MFS general substrate transporter like domains"/>
    <property type="match status" value="1"/>
</dbReference>
<accession>A0A3E0ER08</accession>
<feature type="transmembrane region" description="Helical" evidence="7">
    <location>
        <begin position="142"/>
        <end position="164"/>
    </location>
</feature>
<keyword evidence="5 7" id="KW-1133">Transmembrane helix</keyword>
<feature type="transmembrane region" description="Helical" evidence="7">
    <location>
        <begin position="176"/>
        <end position="200"/>
    </location>
</feature>
<comment type="caution">
    <text evidence="9">The sequence shown here is derived from an EMBL/GenBank/DDBJ whole genome shotgun (WGS) entry which is preliminary data.</text>
</comment>
<protein>
    <submittedName>
        <fullName evidence="9">Putative MFS family arabinose efflux permease</fullName>
    </submittedName>
</protein>
<evidence type="ECO:0000313" key="10">
    <source>
        <dbReference type="Proteomes" id="UP000257136"/>
    </source>
</evidence>
<feature type="transmembrane region" description="Helical" evidence="7">
    <location>
        <begin position="12"/>
        <end position="32"/>
    </location>
</feature>
<organism evidence="9 10">
    <name type="scientific">Flavobacterium aquicola</name>
    <dbReference type="NCBI Taxonomy" id="1682742"/>
    <lineage>
        <taxon>Bacteria</taxon>
        <taxon>Pseudomonadati</taxon>
        <taxon>Bacteroidota</taxon>
        <taxon>Flavobacteriia</taxon>
        <taxon>Flavobacteriales</taxon>
        <taxon>Flavobacteriaceae</taxon>
        <taxon>Flavobacterium</taxon>
    </lineage>
</organism>
<evidence type="ECO:0000256" key="4">
    <source>
        <dbReference type="ARBA" id="ARBA00022692"/>
    </source>
</evidence>
<feature type="transmembrane region" description="Helical" evidence="7">
    <location>
        <begin position="409"/>
        <end position="426"/>
    </location>
</feature>
<dbReference type="InterPro" id="IPR036259">
    <property type="entry name" value="MFS_trans_sf"/>
</dbReference>
<feature type="transmembrane region" description="Helical" evidence="7">
    <location>
        <begin position="85"/>
        <end position="106"/>
    </location>
</feature>
<evidence type="ECO:0000256" key="3">
    <source>
        <dbReference type="ARBA" id="ARBA00022475"/>
    </source>
</evidence>
<feature type="transmembrane region" description="Helical" evidence="7">
    <location>
        <begin position="291"/>
        <end position="309"/>
    </location>
</feature>
<dbReference type="SUPFAM" id="SSF103473">
    <property type="entry name" value="MFS general substrate transporter"/>
    <property type="match status" value="1"/>
</dbReference>
<dbReference type="Pfam" id="PF07690">
    <property type="entry name" value="MFS_1"/>
    <property type="match status" value="1"/>
</dbReference>
<proteinExistence type="predicted"/>
<name>A0A3E0ER08_9FLAO</name>
<keyword evidence="2" id="KW-0813">Transport</keyword>